<dbReference type="SUPFAM" id="SSF82057">
    <property type="entry name" value="Prokaryotic SH3-related domain"/>
    <property type="match status" value="2"/>
</dbReference>
<dbReference type="InterPro" id="IPR002502">
    <property type="entry name" value="Amidase_domain"/>
</dbReference>
<feature type="domain" description="GW" evidence="5">
    <location>
        <begin position="244"/>
        <end position="321"/>
    </location>
</feature>
<comment type="similarity">
    <text evidence="1">In the N-terminal section; belongs to the N-acetylmuramoyl-L-alanine amidase 2 family.</text>
</comment>
<feature type="signal peptide" evidence="4">
    <location>
        <begin position="1"/>
        <end position="23"/>
    </location>
</feature>
<sequence length="553" mass="59962">MKTKKLITSVAVAGALFAPAVMTAIGPMVSPVQTVHAASAINDLIAKNGYKVPALETMKTTFTQYNGYRKGVGKPEGVVIHDTANDNSTIYNEISYMQNNWSTSTYSYVHAFVDANHIINIHPTDYTVWGAGPYANARFVQIELVHAHSTADFAKSVNNDAWYVAYLLKQYGLPLDNASSDGSGTVWSHKAVSLFLGGTDHVDPDGYFAKWGYDMNQFYQLVSKHYANLGGSVTPPADLDTVVSTQDVNKQATVNGTDVNGVFYLTANGFESFGMSSQYNGQSFTVTKLAKTKKGLEMALLTRDGKQVAWIQSNRLSYSNPDKIVSRTPINEEVTLKSGAAAYYLLSDGFQQFTTANGQKATAVEKATTQSGVTYYLIKQNGSNWGWMKAADTTAVNGNDDPVQQPASLQVTVNSGAPLYYLMSNGFQQFSTANYGNKSFKVIRKATAGSKEYYLLSEDGSKGFAWVPTSNVTVSNGGSNTEITNVNGTGTINYVPGYGVLMLDAPAGNHIGGRYLQHGTSWKVFQKAVTADGSVYYNLGGNQWLSDKYLIIK</sequence>
<dbReference type="RefSeq" id="WP_057894335.1">
    <property type="nucleotide sequence ID" value="NZ_AYZQ01000002.1"/>
</dbReference>
<dbReference type="GO" id="GO:0009253">
    <property type="term" value="P:peptidoglycan catabolic process"/>
    <property type="evidence" value="ECO:0007669"/>
    <property type="project" value="InterPro"/>
</dbReference>
<organism evidence="6 7">
    <name type="scientific">Lacticaseibacillus brantae DSM 23927</name>
    <dbReference type="NCBI Taxonomy" id="1423727"/>
    <lineage>
        <taxon>Bacteria</taxon>
        <taxon>Bacillati</taxon>
        <taxon>Bacillota</taxon>
        <taxon>Bacilli</taxon>
        <taxon>Lactobacillales</taxon>
        <taxon>Lactobacillaceae</taxon>
        <taxon>Lacticaseibacillus</taxon>
    </lineage>
</organism>
<dbReference type="Pfam" id="PF01510">
    <property type="entry name" value="Amidase_2"/>
    <property type="match status" value="1"/>
</dbReference>
<comment type="caution">
    <text evidence="6">The sequence shown here is derived from an EMBL/GenBank/DDBJ whole genome shotgun (WGS) entry which is preliminary data.</text>
</comment>
<dbReference type="EMBL" id="AYZQ01000002">
    <property type="protein sequence ID" value="KRM72065.1"/>
    <property type="molecule type" value="Genomic_DNA"/>
</dbReference>
<reference evidence="6 7" key="1">
    <citation type="journal article" date="2015" name="Genome Announc.">
        <title>Expanding the biotechnology potential of lactobacilli through comparative genomics of 213 strains and associated genera.</title>
        <authorList>
            <person name="Sun Z."/>
            <person name="Harris H.M."/>
            <person name="McCann A."/>
            <person name="Guo C."/>
            <person name="Argimon S."/>
            <person name="Zhang W."/>
            <person name="Yang X."/>
            <person name="Jeffery I.B."/>
            <person name="Cooney J.C."/>
            <person name="Kagawa T.F."/>
            <person name="Liu W."/>
            <person name="Song Y."/>
            <person name="Salvetti E."/>
            <person name="Wrobel A."/>
            <person name="Rasinkangas P."/>
            <person name="Parkhill J."/>
            <person name="Rea M.C."/>
            <person name="O'Sullivan O."/>
            <person name="Ritari J."/>
            <person name="Douillard F.P."/>
            <person name="Paul Ross R."/>
            <person name="Yang R."/>
            <person name="Briner A.E."/>
            <person name="Felis G.E."/>
            <person name="de Vos W.M."/>
            <person name="Barrangou R."/>
            <person name="Klaenhammer T.R."/>
            <person name="Caufield P.W."/>
            <person name="Cui Y."/>
            <person name="Zhang H."/>
            <person name="O'Toole P.W."/>
        </authorList>
    </citation>
    <scope>NUCLEOTIDE SEQUENCE [LARGE SCALE GENOMIC DNA]</scope>
    <source>
        <strain evidence="6 7">DSM 23927</strain>
    </source>
</reference>
<evidence type="ECO:0000256" key="4">
    <source>
        <dbReference type="SAM" id="SignalP"/>
    </source>
</evidence>
<keyword evidence="3" id="KW-0677">Repeat</keyword>
<dbReference type="Pfam" id="PF13457">
    <property type="entry name" value="GW"/>
    <property type="match status" value="3"/>
</dbReference>
<feature type="chain" id="PRO_5039725646" evidence="4">
    <location>
        <begin position="24"/>
        <end position="553"/>
    </location>
</feature>
<dbReference type="PROSITE" id="PS51780">
    <property type="entry name" value="GW"/>
    <property type="match status" value="1"/>
</dbReference>
<keyword evidence="2 4" id="KW-0732">Signal</keyword>
<dbReference type="STRING" id="1423727.FC34_GL001048"/>
<dbReference type="Proteomes" id="UP000051672">
    <property type="component" value="Unassembled WGS sequence"/>
</dbReference>
<dbReference type="SMART" id="SM00644">
    <property type="entry name" value="Ami_2"/>
    <property type="match status" value="1"/>
</dbReference>
<dbReference type="CDD" id="cd06583">
    <property type="entry name" value="PGRP"/>
    <property type="match status" value="1"/>
</dbReference>
<dbReference type="PATRIC" id="fig|1423727.3.peg.1056"/>
<evidence type="ECO:0000256" key="2">
    <source>
        <dbReference type="ARBA" id="ARBA00022729"/>
    </source>
</evidence>
<dbReference type="OrthoDB" id="9816557at2"/>
<evidence type="ECO:0000259" key="5">
    <source>
        <dbReference type="PROSITE" id="PS51780"/>
    </source>
</evidence>
<name>A0A0R2AXF9_9LACO</name>
<dbReference type="SUPFAM" id="SSF55846">
    <property type="entry name" value="N-acetylmuramoyl-L-alanine amidase-like"/>
    <property type="match status" value="1"/>
</dbReference>
<dbReference type="InterPro" id="IPR025987">
    <property type="entry name" value="GW_dom"/>
</dbReference>
<dbReference type="InterPro" id="IPR038200">
    <property type="entry name" value="GW_dom_sf"/>
</dbReference>
<dbReference type="Gene3D" id="3.40.80.10">
    <property type="entry name" value="Peptidoglycan recognition protein-like"/>
    <property type="match status" value="1"/>
</dbReference>
<dbReference type="InterPro" id="IPR036505">
    <property type="entry name" value="Amidase/PGRP_sf"/>
</dbReference>
<protein>
    <submittedName>
        <fullName evidence="6">Autolysin</fullName>
    </submittedName>
</protein>
<keyword evidence="7" id="KW-1185">Reference proteome</keyword>
<gene>
    <name evidence="6" type="ORF">FC34_GL001048</name>
</gene>
<proteinExistence type="inferred from homology"/>
<evidence type="ECO:0000313" key="7">
    <source>
        <dbReference type="Proteomes" id="UP000051672"/>
    </source>
</evidence>
<evidence type="ECO:0000256" key="1">
    <source>
        <dbReference type="ARBA" id="ARBA00006088"/>
    </source>
</evidence>
<evidence type="ECO:0000256" key="3">
    <source>
        <dbReference type="ARBA" id="ARBA00022737"/>
    </source>
</evidence>
<dbReference type="GO" id="GO:0008745">
    <property type="term" value="F:N-acetylmuramoyl-L-alanine amidase activity"/>
    <property type="evidence" value="ECO:0007669"/>
    <property type="project" value="InterPro"/>
</dbReference>
<dbReference type="Gene3D" id="2.30.30.170">
    <property type="match status" value="3"/>
</dbReference>
<accession>A0A0R2AXF9</accession>
<evidence type="ECO:0000313" key="6">
    <source>
        <dbReference type="EMBL" id="KRM72065.1"/>
    </source>
</evidence>
<dbReference type="AlphaFoldDB" id="A0A0R2AXF9"/>